<feature type="transmembrane region" description="Helical" evidence="1">
    <location>
        <begin position="12"/>
        <end position="37"/>
    </location>
</feature>
<dbReference type="EMBL" id="FNIB01000006">
    <property type="protein sequence ID" value="SDN57737.1"/>
    <property type="molecule type" value="Genomic_DNA"/>
</dbReference>
<reference evidence="3 5" key="2">
    <citation type="submission" date="2019-03" db="EMBL/GenBank/DDBJ databases">
        <title>Genomics of glacier-inhabiting Cryobacterium strains.</title>
        <authorList>
            <person name="Liu Q."/>
            <person name="Xin Y.-H."/>
        </authorList>
    </citation>
    <scope>NUCLEOTIDE SEQUENCE [LARGE SCALE GENOMIC DNA]</scope>
    <source>
        <strain evidence="3 5">Hh8</strain>
    </source>
</reference>
<gene>
    <name evidence="3" type="ORF">E3O21_01890</name>
    <name evidence="2" type="ORF">SAMN05216368_10673</name>
</gene>
<keyword evidence="1" id="KW-1133">Transmembrane helix</keyword>
<keyword evidence="5" id="KW-1185">Reference proteome</keyword>
<evidence type="ECO:0008006" key="6">
    <source>
        <dbReference type="Google" id="ProtNLM"/>
    </source>
</evidence>
<dbReference type="STRING" id="1424659.SAMN05216368_10673"/>
<evidence type="ECO:0000256" key="1">
    <source>
        <dbReference type="SAM" id="Phobius"/>
    </source>
</evidence>
<dbReference type="AlphaFoldDB" id="A0A4R8VGA4"/>
<evidence type="ECO:0000313" key="3">
    <source>
        <dbReference type="EMBL" id="TFB81586.1"/>
    </source>
</evidence>
<proteinExistence type="predicted"/>
<accession>A0A4R8VGA4</accession>
<dbReference type="EMBL" id="SOFD01000005">
    <property type="protein sequence ID" value="TFB81586.1"/>
    <property type="molecule type" value="Genomic_DNA"/>
</dbReference>
<sequence>MNFDWEFNGLPLHVLIVHAVVIVVPLAALCTLLTAFWPAVRRRLGIVTPLVALAALALVPLAVQAGEWLQSRLVNVTPLLGTHTALGRTMLPWVIALFLVAVVQWVWYRYFVGAGGRFASAVPSRRGRLVATIILDLAVLVSAIGAVVTVALIGESGSRAVWTGLFTS</sequence>
<evidence type="ECO:0000313" key="4">
    <source>
        <dbReference type="Proteomes" id="UP000199639"/>
    </source>
</evidence>
<evidence type="ECO:0000313" key="2">
    <source>
        <dbReference type="EMBL" id="SDN57737.1"/>
    </source>
</evidence>
<feature type="transmembrane region" description="Helical" evidence="1">
    <location>
        <begin position="90"/>
        <end position="108"/>
    </location>
</feature>
<feature type="transmembrane region" description="Helical" evidence="1">
    <location>
        <begin position="129"/>
        <end position="153"/>
    </location>
</feature>
<dbReference type="RefSeq" id="WP_092340596.1">
    <property type="nucleotide sequence ID" value="NZ_FNIB01000006.1"/>
</dbReference>
<keyword evidence="1" id="KW-0472">Membrane</keyword>
<name>A0A4R8VGA4_9MICO</name>
<organism evidence="2 4">
    <name type="scientific">Cryobacterium flavum</name>
    <dbReference type="NCBI Taxonomy" id="1424659"/>
    <lineage>
        <taxon>Bacteria</taxon>
        <taxon>Bacillati</taxon>
        <taxon>Actinomycetota</taxon>
        <taxon>Actinomycetes</taxon>
        <taxon>Micrococcales</taxon>
        <taxon>Microbacteriaceae</taxon>
        <taxon>Cryobacterium</taxon>
    </lineage>
</organism>
<evidence type="ECO:0000313" key="5">
    <source>
        <dbReference type="Proteomes" id="UP000298252"/>
    </source>
</evidence>
<reference evidence="2 4" key="1">
    <citation type="submission" date="2016-10" db="EMBL/GenBank/DDBJ databases">
        <authorList>
            <person name="Varghese N."/>
            <person name="Submissions S."/>
        </authorList>
    </citation>
    <scope>NUCLEOTIDE SEQUENCE [LARGE SCALE GENOMIC DNA]</scope>
    <source>
        <strain evidence="2 4">CGMCC 1.11215</strain>
    </source>
</reference>
<protein>
    <recommendedName>
        <fullName evidence="6">DUF2269 family protein</fullName>
    </recommendedName>
</protein>
<keyword evidence="1" id="KW-0812">Transmembrane</keyword>
<dbReference type="Proteomes" id="UP000199639">
    <property type="component" value="Unassembled WGS sequence"/>
</dbReference>
<feature type="transmembrane region" description="Helical" evidence="1">
    <location>
        <begin position="44"/>
        <end position="63"/>
    </location>
</feature>
<dbReference type="Proteomes" id="UP000298252">
    <property type="component" value="Unassembled WGS sequence"/>
</dbReference>